<feature type="compositionally biased region" description="Polar residues" evidence="4">
    <location>
        <begin position="548"/>
        <end position="572"/>
    </location>
</feature>
<dbReference type="InterPro" id="IPR001680">
    <property type="entry name" value="WD40_rpt"/>
</dbReference>
<feature type="domain" description="Cytochrome C Planctomycete-type" evidence="5">
    <location>
        <begin position="67"/>
        <end position="123"/>
    </location>
</feature>
<keyword evidence="1" id="KW-0853">WD repeat</keyword>
<keyword evidence="2" id="KW-0677">Repeat</keyword>
<name>A0A3B1DPN8_9ZZZZ</name>
<dbReference type="SUPFAM" id="SSF46626">
    <property type="entry name" value="Cytochrome c"/>
    <property type="match status" value="1"/>
</dbReference>
<dbReference type="InterPro" id="IPR036909">
    <property type="entry name" value="Cyt_c-like_dom_sf"/>
</dbReference>
<feature type="coiled-coil region" evidence="3">
    <location>
        <begin position="625"/>
        <end position="652"/>
    </location>
</feature>
<dbReference type="SUPFAM" id="SSF50978">
    <property type="entry name" value="WD40 repeat-like"/>
    <property type="match status" value="1"/>
</dbReference>
<evidence type="ECO:0000256" key="1">
    <source>
        <dbReference type="ARBA" id="ARBA00022574"/>
    </source>
</evidence>
<protein>
    <submittedName>
        <fullName evidence="6">High-affnity carbon uptake protein Hat/HatR</fullName>
    </submittedName>
</protein>
<dbReference type="SMART" id="SM00320">
    <property type="entry name" value="WD40"/>
    <property type="match status" value="7"/>
</dbReference>
<dbReference type="GO" id="GO:0020037">
    <property type="term" value="F:heme binding"/>
    <property type="evidence" value="ECO:0007669"/>
    <property type="project" value="InterPro"/>
</dbReference>
<dbReference type="PROSITE" id="PS50294">
    <property type="entry name" value="WD_REPEATS_REGION"/>
    <property type="match status" value="2"/>
</dbReference>
<accession>A0A3B1DPN8</accession>
<organism evidence="6">
    <name type="scientific">hydrothermal vent metagenome</name>
    <dbReference type="NCBI Taxonomy" id="652676"/>
    <lineage>
        <taxon>unclassified sequences</taxon>
        <taxon>metagenomes</taxon>
        <taxon>ecological metagenomes</taxon>
    </lineage>
</organism>
<gene>
    <name evidence="6" type="ORF">MNBD_PLANCTO02-704</name>
</gene>
<dbReference type="InterPro" id="IPR036322">
    <property type="entry name" value="WD40_repeat_dom_sf"/>
</dbReference>
<dbReference type="InterPro" id="IPR015943">
    <property type="entry name" value="WD40/YVTN_repeat-like_dom_sf"/>
</dbReference>
<dbReference type="GO" id="GO:0009055">
    <property type="term" value="F:electron transfer activity"/>
    <property type="evidence" value="ECO:0007669"/>
    <property type="project" value="InterPro"/>
</dbReference>
<evidence type="ECO:0000256" key="4">
    <source>
        <dbReference type="SAM" id="MobiDB-lite"/>
    </source>
</evidence>
<dbReference type="InterPro" id="IPR011429">
    <property type="entry name" value="Cyt_c_Planctomycete-type"/>
</dbReference>
<proteinExistence type="predicted"/>
<reference evidence="6" key="1">
    <citation type="submission" date="2018-06" db="EMBL/GenBank/DDBJ databases">
        <authorList>
            <person name="Zhirakovskaya E."/>
        </authorList>
    </citation>
    <scope>NUCLEOTIDE SEQUENCE</scope>
</reference>
<dbReference type="PROSITE" id="PS50082">
    <property type="entry name" value="WD_REPEATS_2"/>
    <property type="match status" value="2"/>
</dbReference>
<dbReference type="PANTHER" id="PTHR19848">
    <property type="entry name" value="WD40 REPEAT PROTEIN"/>
    <property type="match status" value="1"/>
</dbReference>
<dbReference type="InterPro" id="IPR019775">
    <property type="entry name" value="WD40_repeat_CS"/>
</dbReference>
<dbReference type="Pfam" id="PF07635">
    <property type="entry name" value="PSCyt1"/>
    <property type="match status" value="1"/>
</dbReference>
<dbReference type="Gene3D" id="1.10.760.10">
    <property type="entry name" value="Cytochrome c-like domain"/>
    <property type="match status" value="1"/>
</dbReference>
<dbReference type="PANTHER" id="PTHR19848:SF8">
    <property type="entry name" value="F-BOX AND WD REPEAT DOMAIN CONTAINING 7"/>
    <property type="match status" value="1"/>
</dbReference>
<dbReference type="Gene3D" id="2.130.10.10">
    <property type="entry name" value="YVTN repeat-like/Quinoprotein amine dehydrogenase"/>
    <property type="match status" value="2"/>
</dbReference>
<evidence type="ECO:0000259" key="5">
    <source>
        <dbReference type="Pfam" id="PF07635"/>
    </source>
</evidence>
<keyword evidence="3" id="KW-0175">Coiled coil</keyword>
<dbReference type="PROSITE" id="PS00678">
    <property type="entry name" value="WD_REPEATS_1"/>
    <property type="match status" value="1"/>
</dbReference>
<evidence type="ECO:0000256" key="2">
    <source>
        <dbReference type="ARBA" id="ARBA00022737"/>
    </source>
</evidence>
<sequence>MSNTFKQFMVLFLSLTISFALSASLVAVEKKTGKAKKKAAQKKKGQKKKIAKITFDEHVKPIFRDKCFSCHSRDKKKGGLDLTTYSATLEGGGSGESIEKGSAEDSYLFTLVNHDSEPAMPPKADKLAATSITLIRKWIEQGALENGGSQIVASQPKANFKLKDASNTRPSGAAPMPQKMSLEPVVYTKNNTAITAIATSPWAPLVAIAGQQQVLLYNTQTLEHVAVFPFPEGVPYVLKFSRNGSLLLAGGGRGAKVGKVAIWNVKTGKRLFTVGDELDCVMAADISSDQSMIALAGPTRVVRIYSTENGQLLHQIKKHTDWVTTLEFSPDSVLLATGDRSNGLFIWEAKSGQEYLNLKGHRGAITDVSWRSDSNVLASSSEDGQIKIWEMENGRAIKSWRAHSKGVSDIDFNRAGQIASCGRDFRACLWNQNGKRIRAYPSFKDLALRVSYCDETQSVIAGDWTGQIVVWNGKNGKVRGRLSANPLPLKIRFDEATKSTALRHAELQKQLAFQKSKEIALAKIKLSLDAASQLTATSRHEQAKQKRIVSSSQKTISTLKKQSRKINNQKNQKTTRLKQFKKQQKEIEKSIAKPSQKKELAIKLASIKKEIVKITTQIQMDDKTIKNVAQKISSEKQKVSEANKKREAAKAAEKKGAKNYKRLKKIIKPYYVNLSKAKKVTVQAQKQLATAQTAVKKWQTEIAFATKRPPARSR</sequence>
<dbReference type="CDD" id="cd00200">
    <property type="entry name" value="WD40"/>
    <property type="match status" value="1"/>
</dbReference>
<dbReference type="Pfam" id="PF00400">
    <property type="entry name" value="WD40"/>
    <property type="match status" value="3"/>
</dbReference>
<evidence type="ECO:0000256" key="3">
    <source>
        <dbReference type="SAM" id="Coils"/>
    </source>
</evidence>
<feature type="region of interest" description="Disordered" evidence="4">
    <location>
        <begin position="547"/>
        <end position="574"/>
    </location>
</feature>
<dbReference type="EMBL" id="UOGL01000091">
    <property type="protein sequence ID" value="VAX36980.1"/>
    <property type="molecule type" value="Genomic_DNA"/>
</dbReference>
<dbReference type="AlphaFoldDB" id="A0A3B1DPN8"/>
<evidence type="ECO:0000313" key="6">
    <source>
        <dbReference type="EMBL" id="VAX36980.1"/>
    </source>
</evidence>